<dbReference type="GO" id="GO:0016020">
    <property type="term" value="C:membrane"/>
    <property type="evidence" value="ECO:0007669"/>
    <property type="project" value="UniProtKB-SubCell"/>
</dbReference>
<evidence type="ECO:0000256" key="10">
    <source>
        <dbReference type="ARBA" id="ARBA00023180"/>
    </source>
</evidence>
<dbReference type="Pfam" id="PF18861">
    <property type="entry name" value="PTP_tm"/>
    <property type="match status" value="1"/>
</dbReference>
<dbReference type="SMART" id="SM00404">
    <property type="entry name" value="PTPc_motif"/>
    <property type="match status" value="1"/>
</dbReference>
<evidence type="ECO:0000259" key="14">
    <source>
        <dbReference type="PROSITE" id="PS50055"/>
    </source>
</evidence>
<dbReference type="PROSITE" id="PS50055">
    <property type="entry name" value="TYR_PHOSPHATASE_PTP"/>
    <property type="match status" value="1"/>
</dbReference>
<dbReference type="EC" id="3.1.3.48" evidence="2"/>
<keyword evidence="3 13" id="KW-0812">Transmembrane</keyword>
<dbReference type="InterPro" id="IPR016130">
    <property type="entry name" value="Tyr_Pase_AS"/>
</dbReference>
<keyword evidence="10" id="KW-0325">Glycoprotein</keyword>
<dbReference type="InterPro" id="IPR003961">
    <property type="entry name" value="FN3_dom"/>
</dbReference>
<reference evidence="17" key="2">
    <citation type="journal article" date="2022" name="Res Sq">
        <title>Comparative Genomics Reveals Insights into the Divergent Evolution of Astigmatic Mites and Household Pest Adaptations.</title>
        <authorList>
            <person name="Xiong Q."/>
            <person name="Wan A.T.-Y."/>
            <person name="Liu X.-Y."/>
            <person name="Fung C.S.-H."/>
            <person name="Xiao X."/>
            <person name="Malainual N."/>
            <person name="Hou J."/>
            <person name="Wang L."/>
            <person name="Wang M."/>
            <person name="Yang K."/>
            <person name="Cui Y."/>
            <person name="Leung E."/>
            <person name="Nong W."/>
            <person name="Shin S.-K."/>
            <person name="Au S."/>
            <person name="Jeong K.Y."/>
            <person name="Chew F.T."/>
            <person name="Hui J."/>
            <person name="Leung T.F."/>
            <person name="Tungtrongchitr A."/>
            <person name="Zhong N."/>
            <person name="Liu Z."/>
            <person name="Tsui S."/>
        </authorList>
    </citation>
    <scope>NUCLEOTIDE SEQUENCE</scope>
    <source>
        <strain evidence="17">Derf</strain>
        <tissue evidence="17">Whole organism</tissue>
    </source>
</reference>
<keyword evidence="7" id="KW-0904">Protein phosphatase</keyword>
<feature type="domain" description="Tyrosine-protein phosphatase" evidence="14">
    <location>
        <begin position="1333"/>
        <end position="1589"/>
    </location>
</feature>
<evidence type="ECO:0000256" key="1">
    <source>
        <dbReference type="ARBA" id="ARBA00004479"/>
    </source>
</evidence>
<dbReference type="SMART" id="SM00060">
    <property type="entry name" value="FN3"/>
    <property type="match status" value="11"/>
</dbReference>
<protein>
    <recommendedName>
        <fullName evidence="2">protein-tyrosine-phosphatase</fullName>
        <ecNumber evidence="2">3.1.3.48</ecNumber>
    </recommendedName>
</protein>
<dbReference type="InterPro" id="IPR041201">
    <property type="entry name" value="PTPRJ_TM"/>
</dbReference>
<comment type="caution">
    <text evidence="17">The sequence shown here is derived from an EMBL/GenBank/DDBJ whole genome shotgun (WGS) entry which is preliminary data.</text>
</comment>
<feature type="transmembrane region" description="Helical" evidence="13">
    <location>
        <begin position="102"/>
        <end position="125"/>
    </location>
</feature>
<dbReference type="InterPro" id="IPR050713">
    <property type="entry name" value="RTP_Phos/Ushers"/>
</dbReference>
<dbReference type="InterPro" id="IPR013783">
    <property type="entry name" value="Ig-like_fold"/>
</dbReference>
<dbReference type="SMART" id="SM00194">
    <property type="entry name" value="PTPc"/>
    <property type="match status" value="1"/>
</dbReference>
<feature type="domain" description="Fibronectin type-III" evidence="16">
    <location>
        <begin position="229"/>
        <end position="324"/>
    </location>
</feature>
<dbReference type="CDD" id="cd14548">
    <property type="entry name" value="R3-PTPc"/>
    <property type="match status" value="1"/>
</dbReference>
<proteinExistence type="predicted"/>
<dbReference type="GO" id="GO:0048666">
    <property type="term" value="P:neuron development"/>
    <property type="evidence" value="ECO:0007669"/>
    <property type="project" value="UniProtKB-ARBA"/>
</dbReference>
<evidence type="ECO:0000256" key="3">
    <source>
        <dbReference type="ARBA" id="ARBA00022692"/>
    </source>
</evidence>
<organism evidence="17 18">
    <name type="scientific">Dermatophagoides farinae</name>
    <name type="common">American house dust mite</name>
    <dbReference type="NCBI Taxonomy" id="6954"/>
    <lineage>
        <taxon>Eukaryota</taxon>
        <taxon>Metazoa</taxon>
        <taxon>Ecdysozoa</taxon>
        <taxon>Arthropoda</taxon>
        <taxon>Chelicerata</taxon>
        <taxon>Arachnida</taxon>
        <taxon>Acari</taxon>
        <taxon>Acariformes</taxon>
        <taxon>Sarcoptiformes</taxon>
        <taxon>Astigmata</taxon>
        <taxon>Psoroptidia</taxon>
        <taxon>Analgoidea</taxon>
        <taxon>Pyroglyphidae</taxon>
        <taxon>Dermatophagoidinae</taxon>
        <taxon>Dermatophagoides</taxon>
    </lineage>
</organism>
<comment type="subcellular location">
    <subcellularLocation>
        <location evidence="1">Membrane</location>
        <topology evidence="1">Single-pass type I membrane protein</topology>
    </subcellularLocation>
</comment>
<keyword evidence="4" id="KW-0732">Signal</keyword>
<dbReference type="PROSITE" id="PS50056">
    <property type="entry name" value="TYR_PHOSPHATASE_2"/>
    <property type="match status" value="1"/>
</dbReference>
<evidence type="ECO:0000256" key="7">
    <source>
        <dbReference type="ARBA" id="ARBA00022912"/>
    </source>
</evidence>
<evidence type="ECO:0000313" key="17">
    <source>
        <dbReference type="EMBL" id="KAH9526545.1"/>
    </source>
</evidence>
<dbReference type="InterPro" id="IPR003595">
    <property type="entry name" value="Tyr_Pase_cat"/>
</dbReference>
<dbReference type="InterPro" id="IPR000242">
    <property type="entry name" value="PTP_cat"/>
</dbReference>
<dbReference type="PROSITE" id="PS00383">
    <property type="entry name" value="TYR_PHOSPHATASE_1"/>
    <property type="match status" value="1"/>
</dbReference>
<dbReference type="SUPFAM" id="SSF49265">
    <property type="entry name" value="Fibronectin type III"/>
    <property type="match status" value="6"/>
</dbReference>
<feature type="domain" description="Tyrosine specific protein phosphatases" evidence="15">
    <location>
        <begin position="1505"/>
        <end position="1580"/>
    </location>
</feature>
<evidence type="ECO:0000256" key="12">
    <source>
        <dbReference type="SAM" id="MobiDB-lite"/>
    </source>
</evidence>
<dbReference type="InterPro" id="IPR000387">
    <property type="entry name" value="Tyr_Pase_dom"/>
</dbReference>
<evidence type="ECO:0000313" key="18">
    <source>
        <dbReference type="Proteomes" id="UP000790347"/>
    </source>
</evidence>
<feature type="domain" description="Fibronectin type-III" evidence="16">
    <location>
        <begin position="417"/>
        <end position="508"/>
    </location>
</feature>
<gene>
    <name evidence="17" type="ORF">DERF_000621</name>
</gene>
<dbReference type="Proteomes" id="UP000790347">
    <property type="component" value="Unassembled WGS sequence"/>
</dbReference>
<evidence type="ECO:0000256" key="11">
    <source>
        <dbReference type="ARBA" id="ARBA00051722"/>
    </source>
</evidence>
<dbReference type="SUPFAM" id="SSF52799">
    <property type="entry name" value="(Phosphotyrosine protein) phosphatases II"/>
    <property type="match status" value="1"/>
</dbReference>
<evidence type="ECO:0000256" key="6">
    <source>
        <dbReference type="ARBA" id="ARBA00022801"/>
    </source>
</evidence>
<feature type="domain" description="Fibronectin type-III" evidence="16">
    <location>
        <begin position="966"/>
        <end position="1067"/>
    </location>
</feature>
<dbReference type="CDD" id="cd00063">
    <property type="entry name" value="FN3"/>
    <property type="match status" value="9"/>
</dbReference>
<accession>A0A922IAJ9</accession>
<keyword evidence="6" id="KW-0378">Hydrolase</keyword>
<name>A0A922IAJ9_DERFA</name>
<dbReference type="FunFam" id="3.90.190.10:FF:000009">
    <property type="entry name" value="Receptor-type tyrosine-protein phosphatase beta"/>
    <property type="match status" value="1"/>
</dbReference>
<keyword evidence="8 13" id="KW-1133">Transmembrane helix</keyword>
<dbReference type="InterPro" id="IPR036116">
    <property type="entry name" value="FN3_sf"/>
</dbReference>
<reference evidence="17" key="1">
    <citation type="submission" date="2013-05" db="EMBL/GenBank/DDBJ databases">
        <authorList>
            <person name="Yim A.K.Y."/>
            <person name="Chan T.F."/>
            <person name="Ji K.M."/>
            <person name="Liu X.Y."/>
            <person name="Zhou J.W."/>
            <person name="Li R.Q."/>
            <person name="Yang K.Y."/>
            <person name="Li J."/>
            <person name="Li M."/>
            <person name="Law P.T.W."/>
            <person name="Wu Y.L."/>
            <person name="Cai Z.L."/>
            <person name="Qin H."/>
            <person name="Bao Y."/>
            <person name="Leung R.K.K."/>
            <person name="Ng P.K.S."/>
            <person name="Zou J."/>
            <person name="Zhong X.J."/>
            <person name="Ran P.X."/>
            <person name="Zhong N.S."/>
            <person name="Liu Z.G."/>
            <person name="Tsui S.K.W."/>
        </authorList>
    </citation>
    <scope>NUCLEOTIDE SEQUENCE</scope>
    <source>
        <strain evidence="17">Derf</strain>
        <tissue evidence="17">Whole organism</tissue>
    </source>
</reference>
<dbReference type="Gene3D" id="2.60.40.10">
    <property type="entry name" value="Immunoglobulins"/>
    <property type="match status" value="10"/>
</dbReference>
<feature type="domain" description="Fibronectin type-III" evidence="16">
    <location>
        <begin position="127"/>
        <end position="228"/>
    </location>
</feature>
<evidence type="ECO:0000256" key="4">
    <source>
        <dbReference type="ARBA" id="ARBA00022729"/>
    </source>
</evidence>
<feature type="region of interest" description="Disordered" evidence="12">
    <location>
        <begin position="1"/>
        <end position="22"/>
    </location>
</feature>
<feature type="compositionally biased region" description="Polar residues" evidence="12">
    <location>
        <begin position="11"/>
        <end position="22"/>
    </location>
</feature>
<feature type="domain" description="Fibronectin type-III" evidence="16">
    <location>
        <begin position="874"/>
        <end position="965"/>
    </location>
</feature>
<dbReference type="FunFam" id="2.60.40.10:FF:001177">
    <property type="entry name" value="Receptor-type tyrosine-protein phosphatase beta"/>
    <property type="match status" value="1"/>
</dbReference>
<dbReference type="PANTHER" id="PTHR46957">
    <property type="entry name" value="CYTOKINE RECEPTOR"/>
    <property type="match status" value="1"/>
</dbReference>
<dbReference type="PROSITE" id="PS50853">
    <property type="entry name" value="FN3"/>
    <property type="match status" value="6"/>
</dbReference>
<dbReference type="PANTHER" id="PTHR46957:SF3">
    <property type="entry name" value="CYTOKINE RECEPTOR"/>
    <property type="match status" value="1"/>
</dbReference>
<dbReference type="Pfam" id="PF00102">
    <property type="entry name" value="Y_phosphatase"/>
    <property type="match status" value="1"/>
</dbReference>
<evidence type="ECO:0000259" key="15">
    <source>
        <dbReference type="PROSITE" id="PS50056"/>
    </source>
</evidence>
<evidence type="ECO:0000256" key="8">
    <source>
        <dbReference type="ARBA" id="ARBA00022989"/>
    </source>
</evidence>
<evidence type="ECO:0000256" key="13">
    <source>
        <dbReference type="SAM" id="Phobius"/>
    </source>
</evidence>
<feature type="transmembrane region" description="Helical" evidence="13">
    <location>
        <begin position="1219"/>
        <end position="1241"/>
    </location>
</feature>
<dbReference type="Pfam" id="PF00041">
    <property type="entry name" value="fn3"/>
    <property type="match status" value="8"/>
</dbReference>
<keyword evidence="18" id="KW-1185">Reference proteome</keyword>
<sequence length="1616" mass="185131">MATISSRKESTNQIYSNPNSGEIKQQQLEQHEYCFHRHRRRKQIINVQKSSTTSLSLDYYQLKINCNHFNRLMDKNDDYEKYSKFSHHSNPLLYNGESTRQLFLFLILFLLTFYSTIVMTAANFVPPVEDLRIQVLSGKQVELEWKTPDVMIDSVLSNIDGYKVTVVPKEPMAEHDFRPYQLDVSINDRLPLSIRNLTAGGTYEIFVSVISNGRQSRNESVTFTTKPNTPGRFIVWFRNETTLLVLWQPPYPSGIFDQYKVSIFPQDAHQSILFVKKESDPPGPVQTSFDGLIPGRIYNITVQTVSRNQISDPTEAQYRTVPLSPSNLSFNRATVTSTSFDVIWDPPIGECEFDRYQISIGLKNVSPKMVFKDDLRIVRFSDEGLQPGETYEVTVKTVSGNVISSAIATNITTRPLPVLDLKSDPDKYSGIHLSWRPDNHSRQDSFIITYHELDAFNSDAAIEVTKDTYVHLSNLLAGRNYSISVAAISNNVYSDYVVISQPTKPASPVIGVLEPISGRTLNISWKWDVTSKQDSYKIIWIRNDTKEKKERIIRSNWAVLEDLYPGAIYEISVYAISHGLISDPHSYFQTIFPRPPEALHVAQHTNSSLMLSWSAPIDSLVDHYIARYRPTRQTVWRDLGIVNTTSMEIKNLVAGEMYTVRVSSVSNRAESPDIRELEQTMFPNSIASIKTLIDSHNITFQWLAPEGVIDYFNVIYNPVNQPKLQESRRINYYNGTRPGDLITVFIQDLKPGEEYSFRFYVISFKLRSEGIGVQVRTIPVIDSVINVIVGEHETKTLGIKYTPTPLRNVVFDRYRFQLSGTTIPSQEKQWNDTNRFVLFDNLIPGRLYNLSIWTISGQTLSVPIQRQARLYPEPIRNINGLSITDSEITLSWDVPYGDKDGYEVQYFDPHEKTLVVNVTLIEKIEYRNLKPHNNYTFIVTTLSGYGTSTMLRSTPISQTFLTLESVPGKVSYFQSVDVKPNEITLQWSLPQSEMNGILTGYKIVYWIKSTGTIITKHQLFEPYETQGTIYNLLPGKTYVFQIQAHTKVGPGHKAVWEETMPIWSAPAPADTVFPTEVGHSTRTIRIRFRKNYFSNMYGSIQSYAIIVAEDDTVNSNVLDISSWFDIQDYSVWPPYQTNDPFYPFNNSQIEDYVIGAEQCDIKQHLRHSTSIRGGSPKYCNGPLKPGSTYKIKIRAFTTAEKFTDTVYSYAMSTDPDHTALYLSILAPFIFLTLLILLVVYLRRNRLGPFKDGGKFIHQHPHHHMSTIGPNGMPIMLKDGTGLGGVNVLGNAAGSAVGDNLSIVEGEMITNRPIKFKDFADHFRLMSADSDFRFSEEFELLKHVGRDRPCNAADLPVNRPKNRFTNILPYDHSRVKLLPTDDEEGSDYINSNYIPGFNSPREFIVTQGPLHSTRDDFWRMVWEQNSRAIVMLTRCIEKGREKCDRYWPYDTQPVFYGNIQVTILNETQYQDWTISEFKVMRGDQYRIVRHFHFTTWPDFGVPEPPNTLVKFVRSFRERITADNNKPIIVHCSAGVGRSGTFIALDRILQHVKKYDTVDIFGIVHEMRKERVWMVQNEQQYICIHECLMSVLEGKEELIEMHENPGYEDDEAMAESGI</sequence>
<dbReference type="EMBL" id="ASGP02000001">
    <property type="protein sequence ID" value="KAH9526545.1"/>
    <property type="molecule type" value="Genomic_DNA"/>
</dbReference>
<evidence type="ECO:0000256" key="9">
    <source>
        <dbReference type="ARBA" id="ARBA00023136"/>
    </source>
</evidence>
<dbReference type="Gene3D" id="3.90.190.10">
    <property type="entry name" value="Protein tyrosine phosphatase superfamily"/>
    <property type="match status" value="1"/>
</dbReference>
<evidence type="ECO:0000259" key="16">
    <source>
        <dbReference type="PROSITE" id="PS50853"/>
    </source>
</evidence>
<dbReference type="PRINTS" id="PR00700">
    <property type="entry name" value="PRTYPHPHTASE"/>
</dbReference>
<feature type="domain" description="Fibronectin type-III" evidence="16">
    <location>
        <begin position="595"/>
        <end position="685"/>
    </location>
</feature>
<keyword evidence="9 13" id="KW-0472">Membrane</keyword>
<comment type="catalytic activity">
    <reaction evidence="11">
        <text>O-phospho-L-tyrosyl-[protein] + H2O = L-tyrosyl-[protein] + phosphate</text>
        <dbReference type="Rhea" id="RHEA:10684"/>
        <dbReference type="Rhea" id="RHEA-COMP:10136"/>
        <dbReference type="Rhea" id="RHEA-COMP:20101"/>
        <dbReference type="ChEBI" id="CHEBI:15377"/>
        <dbReference type="ChEBI" id="CHEBI:43474"/>
        <dbReference type="ChEBI" id="CHEBI:46858"/>
        <dbReference type="ChEBI" id="CHEBI:61978"/>
        <dbReference type="EC" id="3.1.3.48"/>
    </reaction>
</comment>
<evidence type="ECO:0000256" key="5">
    <source>
        <dbReference type="ARBA" id="ARBA00022737"/>
    </source>
</evidence>
<keyword evidence="5" id="KW-0677">Repeat</keyword>
<feature type="compositionally biased region" description="Basic and acidic residues" evidence="12">
    <location>
        <begin position="1"/>
        <end position="10"/>
    </location>
</feature>
<dbReference type="GO" id="GO:0004725">
    <property type="term" value="F:protein tyrosine phosphatase activity"/>
    <property type="evidence" value="ECO:0007669"/>
    <property type="project" value="UniProtKB-EC"/>
</dbReference>
<dbReference type="InterPro" id="IPR029021">
    <property type="entry name" value="Prot-tyrosine_phosphatase-like"/>
</dbReference>
<evidence type="ECO:0000256" key="2">
    <source>
        <dbReference type="ARBA" id="ARBA00013064"/>
    </source>
</evidence>